<dbReference type="Gene3D" id="3.40.50.1010">
    <property type="entry name" value="5'-nuclease"/>
    <property type="match status" value="1"/>
</dbReference>
<dbReference type="EMBL" id="DYZL01000022">
    <property type="protein sequence ID" value="HJH42355.1"/>
    <property type="molecule type" value="Genomic_DNA"/>
</dbReference>
<dbReference type="Proteomes" id="UP000789325">
    <property type="component" value="Unassembled WGS sequence"/>
</dbReference>
<proteinExistence type="predicted"/>
<dbReference type="RefSeq" id="WP_092199164.1">
    <property type="nucleotide sequence ID" value="NZ_PPEL01000057.1"/>
</dbReference>
<sequence>MKLLLDTNVLVDYFGARRPFCDQWELINALQMTGYAELWASAESYTDAFYLLRRAVGSEKLQDMFLESLSFVRVCSVDEDDIRKAAERSWSDFEDCLIAVCAEKVKADYIITRDAGGFKRSKIPAMDAPSFFTMLEEDYGIVYEMTDW</sequence>
<evidence type="ECO:0000313" key="7">
    <source>
        <dbReference type="EMBL" id="PNV64953.1"/>
    </source>
</evidence>
<dbReference type="InterPro" id="IPR002716">
    <property type="entry name" value="PIN_dom"/>
</dbReference>
<organism evidence="7 8">
    <name type="scientific">Rubneribacter badeniensis</name>
    <dbReference type="NCBI Taxonomy" id="2070688"/>
    <lineage>
        <taxon>Bacteria</taxon>
        <taxon>Bacillati</taxon>
        <taxon>Actinomycetota</taxon>
        <taxon>Coriobacteriia</taxon>
        <taxon>Eggerthellales</taxon>
        <taxon>Eggerthellaceae</taxon>
        <taxon>Rubneribacter</taxon>
    </lineage>
</organism>
<evidence type="ECO:0000256" key="4">
    <source>
        <dbReference type="ARBA" id="ARBA00022842"/>
    </source>
</evidence>
<keyword evidence="2" id="KW-0479">Metal-binding</keyword>
<evidence type="ECO:0000256" key="3">
    <source>
        <dbReference type="ARBA" id="ARBA00022801"/>
    </source>
</evidence>
<reference evidence="7 8" key="1">
    <citation type="journal article" date="2018" name="Int. J. Syst. Evol. Microbiol.">
        <title>Rubneribacter badeniensis gen. nov., sp. nov. and Enteroscipio rubneri gen. nov., sp. nov., new members of the Eggerthellaceae isolated from human faeces.</title>
        <authorList>
            <person name="Danylec N."/>
            <person name="Gobl A."/>
            <person name="Stoll D.A."/>
            <person name="Hetzer B."/>
            <person name="Kulling S.E."/>
            <person name="Huch M."/>
        </authorList>
    </citation>
    <scope>NUCLEOTIDE SEQUENCE [LARGE SCALE GENOMIC DNA]</scope>
    <source>
        <strain evidence="7 8">ResAG-85</strain>
    </source>
</reference>
<dbReference type="CDD" id="cd09854">
    <property type="entry name" value="PIN_VapC-like"/>
    <property type="match status" value="1"/>
</dbReference>
<evidence type="ECO:0000259" key="5">
    <source>
        <dbReference type="Pfam" id="PF13470"/>
    </source>
</evidence>
<reference evidence="6" key="2">
    <citation type="journal article" date="2021" name="PeerJ">
        <title>Extensive microbial diversity within the chicken gut microbiome revealed by metagenomics and culture.</title>
        <authorList>
            <person name="Gilroy R."/>
            <person name="Ravi A."/>
            <person name="Getino M."/>
            <person name="Pursley I."/>
            <person name="Horton D.L."/>
            <person name="Alikhan N.F."/>
            <person name="Baker D."/>
            <person name="Gharbi K."/>
            <person name="Hall N."/>
            <person name="Watson M."/>
            <person name="Adriaenssens E.M."/>
            <person name="Foster-Nyarko E."/>
            <person name="Jarju S."/>
            <person name="Secka A."/>
            <person name="Antonio M."/>
            <person name="Oren A."/>
            <person name="Chaudhuri R.R."/>
            <person name="La Ragione R."/>
            <person name="Hildebrand F."/>
            <person name="Pallen M.J."/>
        </authorList>
    </citation>
    <scope>NUCLEOTIDE SEQUENCE</scope>
    <source>
        <strain evidence="6">USAMLcec12-2067</strain>
    </source>
</reference>
<evidence type="ECO:0000256" key="1">
    <source>
        <dbReference type="ARBA" id="ARBA00022722"/>
    </source>
</evidence>
<dbReference type="GO" id="GO:0016787">
    <property type="term" value="F:hydrolase activity"/>
    <property type="evidence" value="ECO:0007669"/>
    <property type="project" value="UniProtKB-KW"/>
</dbReference>
<dbReference type="EMBL" id="PPEL01000057">
    <property type="protein sequence ID" value="PNV64953.1"/>
    <property type="molecule type" value="Genomic_DNA"/>
</dbReference>
<feature type="domain" description="PIN" evidence="5">
    <location>
        <begin position="2"/>
        <end position="114"/>
    </location>
</feature>
<keyword evidence="1" id="KW-0540">Nuclease</keyword>
<dbReference type="GO" id="GO:0046872">
    <property type="term" value="F:metal ion binding"/>
    <property type="evidence" value="ECO:0007669"/>
    <property type="project" value="UniProtKB-KW"/>
</dbReference>
<protein>
    <submittedName>
        <fullName evidence="7">PIN domain-containing protein</fullName>
    </submittedName>
</protein>
<dbReference type="Pfam" id="PF13470">
    <property type="entry name" value="PIN_3"/>
    <property type="match status" value="1"/>
</dbReference>
<keyword evidence="4" id="KW-0460">Magnesium</keyword>
<dbReference type="GO" id="GO:0004518">
    <property type="term" value="F:nuclease activity"/>
    <property type="evidence" value="ECO:0007669"/>
    <property type="project" value="UniProtKB-KW"/>
</dbReference>
<dbReference type="SUPFAM" id="SSF88723">
    <property type="entry name" value="PIN domain-like"/>
    <property type="match status" value="1"/>
</dbReference>
<name>A0A2K2U3P1_9ACTN</name>
<evidence type="ECO:0000313" key="6">
    <source>
        <dbReference type="EMBL" id="HJH42355.1"/>
    </source>
</evidence>
<reference evidence="6" key="3">
    <citation type="submission" date="2021-09" db="EMBL/GenBank/DDBJ databases">
        <authorList>
            <person name="Gilroy R."/>
        </authorList>
    </citation>
    <scope>NUCLEOTIDE SEQUENCE</scope>
    <source>
        <strain evidence="6">USAMLcec12-2067</strain>
    </source>
</reference>
<keyword evidence="3" id="KW-0378">Hydrolase</keyword>
<gene>
    <name evidence="7" type="ORF">C2L80_09240</name>
    <name evidence="6" type="ORF">K8V16_00995</name>
</gene>
<dbReference type="InterPro" id="IPR029060">
    <property type="entry name" value="PIN-like_dom_sf"/>
</dbReference>
<dbReference type="AlphaFoldDB" id="A0A2K2U3P1"/>
<keyword evidence="8" id="KW-1185">Reference proteome</keyword>
<evidence type="ECO:0000256" key="2">
    <source>
        <dbReference type="ARBA" id="ARBA00022723"/>
    </source>
</evidence>
<evidence type="ECO:0000313" key="8">
    <source>
        <dbReference type="Proteomes" id="UP000236488"/>
    </source>
</evidence>
<accession>A0A2K2U3P1</accession>
<comment type="caution">
    <text evidence="7">The sequence shown here is derived from an EMBL/GenBank/DDBJ whole genome shotgun (WGS) entry which is preliminary data.</text>
</comment>
<dbReference type="Proteomes" id="UP000236488">
    <property type="component" value="Unassembled WGS sequence"/>
</dbReference>